<dbReference type="RefSeq" id="WP_091123336.1">
    <property type="nucleotide sequence ID" value="NZ_FMBA01000022.1"/>
</dbReference>
<evidence type="ECO:0000313" key="2">
    <source>
        <dbReference type="Proteomes" id="UP000199698"/>
    </source>
</evidence>
<dbReference type="Proteomes" id="UP000199698">
    <property type="component" value="Unassembled WGS sequence"/>
</dbReference>
<keyword evidence="2" id="KW-1185">Reference proteome</keyword>
<proteinExistence type="predicted"/>
<dbReference type="EMBL" id="FMBA01000022">
    <property type="protein sequence ID" value="SCC08183.1"/>
    <property type="molecule type" value="Genomic_DNA"/>
</dbReference>
<protein>
    <submittedName>
        <fullName evidence="1">Uncharacterized protein</fullName>
    </submittedName>
</protein>
<dbReference type="STRING" id="1798183.GA0061080_102245"/>
<name>A0A1C4BMZ3_9GAMM</name>
<evidence type="ECO:0000313" key="1">
    <source>
        <dbReference type="EMBL" id="SCC08183.1"/>
    </source>
</evidence>
<sequence length="253" mass="27791">MSDLLMSLQGTINLATRNTASSPVRPNAFRHVGTADSCEMELSVETVTQNESYTGQRLQVGELTLGKSGTLNLTLKDWSIENIALALYGEKITVDAGIVTDEKLPESLVIGDRIKLAHPFVADVELKIADGTILVLGTDYEIESAHAGLIKLLTTMALTATVDYSYAKTESLGIFTRQPPERWFMLDGINTDRENEHVIVELFRVKFNPISNFSLLHNEGYGELPLTATVLADMSQNKDSSLGYFGSYVQKAK</sequence>
<dbReference type="OrthoDB" id="6702050at2"/>
<dbReference type="PIRSF" id="PIRSF028589">
    <property type="entry name" value="UCP028589"/>
    <property type="match status" value="1"/>
</dbReference>
<dbReference type="AlphaFoldDB" id="A0A1C4BMZ3"/>
<organism evidence="1 2">
    <name type="scientific">Gilliamella intestini</name>
    <dbReference type="NCBI Taxonomy" id="1798183"/>
    <lineage>
        <taxon>Bacteria</taxon>
        <taxon>Pseudomonadati</taxon>
        <taxon>Pseudomonadota</taxon>
        <taxon>Gammaproteobacteria</taxon>
        <taxon>Orbales</taxon>
        <taxon>Orbaceae</taxon>
        <taxon>Gilliamella</taxon>
    </lineage>
</organism>
<gene>
    <name evidence="1" type="ORF">GA0061080_102245</name>
</gene>
<reference evidence="2" key="1">
    <citation type="submission" date="2016-08" db="EMBL/GenBank/DDBJ databases">
        <authorList>
            <person name="Varghese N."/>
            <person name="Submissions Spin"/>
        </authorList>
    </citation>
    <scope>NUCLEOTIDE SEQUENCE [LARGE SCALE GENOMIC DNA]</scope>
    <source>
        <strain evidence="2">R-53144</strain>
    </source>
</reference>
<accession>A0A1C4BMZ3</accession>
<dbReference type="InterPro" id="IPR016893">
    <property type="entry name" value="UCP028589"/>
</dbReference>